<dbReference type="EMBL" id="WELC01000014">
    <property type="protein sequence ID" value="KAB7629944.1"/>
    <property type="molecule type" value="Genomic_DNA"/>
</dbReference>
<comment type="caution">
    <text evidence="4">The sequence shown here is derived from an EMBL/GenBank/DDBJ whole genome shotgun (WGS) entry which is preliminary data.</text>
</comment>
<feature type="domain" description="Glycosyltransferase 2-like" evidence="2">
    <location>
        <begin position="1201"/>
        <end position="1371"/>
    </location>
</feature>
<accession>A0A7V7YFF4</accession>
<feature type="coiled-coil region" evidence="1">
    <location>
        <begin position="669"/>
        <end position="721"/>
    </location>
</feature>
<dbReference type="Gene3D" id="1.20.120.20">
    <property type="entry name" value="Apolipoprotein"/>
    <property type="match status" value="1"/>
</dbReference>
<dbReference type="CDD" id="cd04186">
    <property type="entry name" value="GT_2_like_c"/>
    <property type="match status" value="1"/>
</dbReference>
<dbReference type="SUPFAM" id="SSF53448">
    <property type="entry name" value="Nucleotide-diphospho-sugar transferases"/>
    <property type="match status" value="1"/>
</dbReference>
<dbReference type="InterPro" id="IPR029044">
    <property type="entry name" value="Nucleotide-diphossugar_trans"/>
</dbReference>
<dbReference type="Pfam" id="PF00535">
    <property type="entry name" value="Glycos_transf_2"/>
    <property type="match status" value="1"/>
</dbReference>
<evidence type="ECO:0000313" key="5">
    <source>
        <dbReference type="Proteomes" id="UP000449004"/>
    </source>
</evidence>
<proteinExistence type="predicted"/>
<dbReference type="Pfam" id="PF13692">
    <property type="entry name" value="Glyco_trans_1_4"/>
    <property type="match status" value="1"/>
</dbReference>
<dbReference type="Gene3D" id="3.90.550.10">
    <property type="entry name" value="Spore Coat Polysaccharide Biosynthesis Protein SpsA, Chain A"/>
    <property type="match status" value="1"/>
</dbReference>
<dbReference type="Gene3D" id="3.40.50.2000">
    <property type="entry name" value="Glycogen Phosphorylase B"/>
    <property type="match status" value="3"/>
</dbReference>
<dbReference type="Pfam" id="PF13439">
    <property type="entry name" value="Glyco_transf_4"/>
    <property type="match status" value="1"/>
</dbReference>
<evidence type="ECO:0000313" key="4">
    <source>
        <dbReference type="EMBL" id="KAB7629944.1"/>
    </source>
</evidence>
<evidence type="ECO:0000259" key="2">
    <source>
        <dbReference type="Pfam" id="PF00535"/>
    </source>
</evidence>
<dbReference type="Proteomes" id="UP000449004">
    <property type="component" value="Unassembled WGS sequence"/>
</dbReference>
<sequence>MMSDQRQNASLGDAMEKSLMIVTEAFELGGVETYIRCEVEELVRQGWRVHLVCGRRFSADLLPQGLASLTTGLALGPEASIREFIEAVDEIVDLARRERISYINAHPFTSLIPALICASTLRIPCVATLHGPSSVAGSYGSAYDFMLASLVLPAVSEVSAVSQEVAALASPYVQPGCLSILPNAIDFPALPTPGVPRLTERWLAVSRLDAAKVEGVIQFARYALEIGLDGVDICGDGPARARLEEALADSIESGFVHLLGSVDDVSAQVSRYAGVAGMGRVALEGIAGGAQVVLVGYDGVKGVLDGALYNSAVRTNLSGRGVPTIDCVQLAEQLAQNTAEEAAALMSRVRKERGASVVWAAFAERLQKLLPVSSGIVDAYMEQLRAMHPGSEASAYWSREVMEVMARVVASPLASSTHLVQAFTIHSEAFTRAIVEQQGSSTRELVLQHPPLPVESSGDGALRLELREWMSHISEHASSLSEEAAASRDALRHSLEREVQRTLDTLRPNVEGLSEQLREVATRMAAEHRQESARLKEAFHAGSTQFADVLSERMVAESERIASEHRHESGRTRDVLHGGFTRLAESIAERLAEEAEAMRRHQSTSAVDLRSEFRAEFERLRSTAKHESDMYIELTRREMSAFRDTLRQQSIASAGEFRRDTRQAFSEVARGIEAKMERAIERMESTIRQDLGDISGGMNIHAEMNKDIIELNERIHELEQELVGVYSSSSWVLMRPVRVLKRLLLEPRTTWRLMRDASLAAPSADHAGSTPAKRSGRVVRAWNFIRRTVRTGRIDPSDKARLLGMVRANYVAVAERLGVEIERPLLADAHLADVFVWSVIDWHFRMQRPQHLAAAMAGKGHRVFYISNNFVDSATPGFAVEALDQNGRLFQVNLHVAGAPQIYFDVASPEQVEAIQASLAVLLQWTSTIAAISLVQHPFWLVPAQSLPNMRLVYDCMDHHGGFEDNAASVLAGERTLVESADLLIVTSQWLLEEMEGKSSNIAMIRNATEYAHFCDRPTEVFVDPEGRRIIGYYGAIAEWFDPDLIRRVAEDHPHELVLLVGRDTAGVQETLQGLSNVRFTGEVPYRELPYWLHAFDVCLLPFKVIPLTLATNPVKVYEYLSAGKPTVSVDLPEMAQFEGLVNLATEPDAFSSAVSLALLPAAVAVDEVEARQAFARQQTWDHRASDLDGALEGIVEPKVSIIVLCYNNLPYTQACLHSLDQYSDYPNLEIIAVDNASSDGSVEYLSEWAAGAENRIFIANADNLGFSAGNNVGLRAATGEYLVVLNNDTYVTPGWVRGLVRHLKRNPAVGLVGPVTNNIGNEARIEINYASMEEMIQRAGEYTRKHPGQSFEMKTAAFFCVMISRQAYEAVGPMDEDFGVGFFEDDDYCRRLALNGFDVRCADDVFVHHHLSASFNALKADTKQILFEKNKKIYESKWGPWVPHVYRDRSPR</sequence>
<keyword evidence="1" id="KW-0175">Coiled coil</keyword>
<dbReference type="InterPro" id="IPR001173">
    <property type="entry name" value="Glyco_trans_2-like"/>
</dbReference>
<dbReference type="GO" id="GO:0016757">
    <property type="term" value="F:glycosyltransferase activity"/>
    <property type="evidence" value="ECO:0007669"/>
    <property type="project" value="UniProtKB-ARBA"/>
</dbReference>
<dbReference type="PANTHER" id="PTHR43179">
    <property type="entry name" value="RHAMNOSYLTRANSFERASE WBBL"/>
    <property type="match status" value="1"/>
</dbReference>
<dbReference type="Gene3D" id="3.40.50.11010">
    <property type="match status" value="1"/>
</dbReference>
<dbReference type="PANTHER" id="PTHR43179:SF7">
    <property type="entry name" value="RHAMNOSYLTRANSFERASE WBBL"/>
    <property type="match status" value="1"/>
</dbReference>
<gene>
    <name evidence="4" type="ORF">F9K92_12090</name>
</gene>
<organism evidence="4 5">
    <name type="scientific">Stenotrophomonas rhizophila</name>
    <dbReference type="NCBI Taxonomy" id="216778"/>
    <lineage>
        <taxon>Bacteria</taxon>
        <taxon>Pseudomonadati</taxon>
        <taxon>Pseudomonadota</taxon>
        <taxon>Gammaproteobacteria</taxon>
        <taxon>Lysobacterales</taxon>
        <taxon>Lysobacteraceae</taxon>
        <taxon>Stenotrophomonas</taxon>
    </lineage>
</organism>
<evidence type="ECO:0000259" key="3">
    <source>
        <dbReference type="Pfam" id="PF13439"/>
    </source>
</evidence>
<dbReference type="InterPro" id="IPR028098">
    <property type="entry name" value="Glyco_trans_4-like_N"/>
</dbReference>
<name>A0A7V7YFF4_9GAMM</name>
<protein>
    <submittedName>
        <fullName evidence="4">Glycosyltransferase</fullName>
    </submittedName>
</protein>
<keyword evidence="4" id="KW-0808">Transferase</keyword>
<dbReference type="SUPFAM" id="SSF53756">
    <property type="entry name" value="UDP-Glycosyltransferase/glycogen phosphorylase"/>
    <property type="match status" value="2"/>
</dbReference>
<feature type="domain" description="Glycosyltransferase subfamily 4-like N-terminal" evidence="3">
    <location>
        <begin position="29"/>
        <end position="186"/>
    </location>
</feature>
<reference evidence="4 5" key="1">
    <citation type="submission" date="2019-10" db="EMBL/GenBank/DDBJ databases">
        <title>Halotolerant bacteria associated to Saharan-endemic halophytes Stipa tenacissima L. and Atriplex halimus L mitigate salt stress and promote growth of tomato plants.</title>
        <authorList>
            <person name="Dif G."/>
        </authorList>
    </citation>
    <scope>NUCLEOTIDE SEQUENCE [LARGE SCALE GENOMIC DNA]</scope>
    <source>
        <strain evidence="4 5">IS26</strain>
    </source>
</reference>
<evidence type="ECO:0000256" key="1">
    <source>
        <dbReference type="SAM" id="Coils"/>
    </source>
</evidence>